<proteinExistence type="predicted"/>
<dbReference type="PROSITE" id="PS50157">
    <property type="entry name" value="ZINC_FINGER_C2H2_2"/>
    <property type="match status" value="1"/>
</dbReference>
<keyword evidence="1" id="KW-0862">Zinc</keyword>
<reference evidence="4 5" key="1">
    <citation type="journal article" date="2019" name="Sci. Rep.">
        <title>Orb-weaving spider Araneus ventricosus genome elucidates the spidroin gene catalogue.</title>
        <authorList>
            <person name="Kono N."/>
            <person name="Nakamura H."/>
            <person name="Ohtoshi R."/>
            <person name="Moran D.A.P."/>
            <person name="Shinohara A."/>
            <person name="Yoshida Y."/>
            <person name="Fujiwara M."/>
            <person name="Mori M."/>
            <person name="Tomita M."/>
            <person name="Arakawa K."/>
        </authorList>
    </citation>
    <scope>NUCLEOTIDE SEQUENCE [LARGE SCALE GENOMIC DNA]</scope>
</reference>
<organism evidence="4 5">
    <name type="scientific">Araneus ventricosus</name>
    <name type="common">Orbweaver spider</name>
    <name type="synonym">Epeira ventricosa</name>
    <dbReference type="NCBI Taxonomy" id="182803"/>
    <lineage>
        <taxon>Eukaryota</taxon>
        <taxon>Metazoa</taxon>
        <taxon>Ecdysozoa</taxon>
        <taxon>Arthropoda</taxon>
        <taxon>Chelicerata</taxon>
        <taxon>Arachnida</taxon>
        <taxon>Araneae</taxon>
        <taxon>Araneomorphae</taxon>
        <taxon>Entelegynae</taxon>
        <taxon>Araneoidea</taxon>
        <taxon>Araneidae</taxon>
        <taxon>Araneus</taxon>
    </lineage>
</organism>
<feature type="domain" description="C2H2-type" evidence="3">
    <location>
        <begin position="124"/>
        <end position="152"/>
    </location>
</feature>
<keyword evidence="1" id="KW-0863">Zinc-finger</keyword>
<evidence type="ECO:0000313" key="5">
    <source>
        <dbReference type="Proteomes" id="UP000499080"/>
    </source>
</evidence>
<gene>
    <name evidence="4" type="ORF">AVEN_102101_1</name>
</gene>
<dbReference type="Proteomes" id="UP000499080">
    <property type="component" value="Unassembled WGS sequence"/>
</dbReference>
<keyword evidence="5" id="KW-1185">Reference proteome</keyword>
<dbReference type="InterPro" id="IPR013087">
    <property type="entry name" value="Znf_C2H2_type"/>
</dbReference>
<dbReference type="GO" id="GO:0008270">
    <property type="term" value="F:zinc ion binding"/>
    <property type="evidence" value="ECO:0007669"/>
    <property type="project" value="UniProtKB-KW"/>
</dbReference>
<evidence type="ECO:0000313" key="4">
    <source>
        <dbReference type="EMBL" id="GBO19298.1"/>
    </source>
</evidence>
<evidence type="ECO:0000259" key="3">
    <source>
        <dbReference type="PROSITE" id="PS50157"/>
    </source>
</evidence>
<dbReference type="AlphaFoldDB" id="A0A4Y2V3V4"/>
<accession>A0A4Y2V3V4</accession>
<keyword evidence="1" id="KW-0479">Metal-binding</keyword>
<feature type="compositionally biased region" description="Polar residues" evidence="2">
    <location>
        <begin position="7"/>
        <end position="17"/>
    </location>
</feature>
<comment type="caution">
    <text evidence="4">The sequence shown here is derived from an EMBL/GenBank/DDBJ whole genome shotgun (WGS) entry which is preliminary data.</text>
</comment>
<sequence length="194" mass="20397">MPAVPAENSSKKPTGSMPSLAGVKIPLVPVPKSCSELKAIEVRPVSSTVPVPTTTNVGKTPPASAADAFLPSWMSDPALREFASSLGPEVARTLMPGPPTSKPAFVSKTFSEIATSALTNGYHVRCGACQQPFSSNAALAQHVADTHSKGPSNPMVVLKAPSRAKLLPCDKCFRKFYSEKTLSSHQFKGPNPVK</sequence>
<evidence type="ECO:0000256" key="2">
    <source>
        <dbReference type="SAM" id="MobiDB-lite"/>
    </source>
</evidence>
<name>A0A4Y2V3V4_ARAVE</name>
<feature type="region of interest" description="Disordered" evidence="2">
    <location>
        <begin position="1"/>
        <end position="22"/>
    </location>
</feature>
<dbReference type="Gene3D" id="3.30.160.60">
    <property type="entry name" value="Classic Zinc Finger"/>
    <property type="match status" value="1"/>
</dbReference>
<evidence type="ECO:0000256" key="1">
    <source>
        <dbReference type="PROSITE-ProRule" id="PRU00042"/>
    </source>
</evidence>
<dbReference type="PROSITE" id="PS00028">
    <property type="entry name" value="ZINC_FINGER_C2H2_1"/>
    <property type="match status" value="1"/>
</dbReference>
<protein>
    <recommendedName>
        <fullName evidence="3">C2H2-type domain-containing protein</fullName>
    </recommendedName>
</protein>
<dbReference type="EMBL" id="BGPR01042784">
    <property type="protein sequence ID" value="GBO19298.1"/>
    <property type="molecule type" value="Genomic_DNA"/>
</dbReference>